<evidence type="ECO:0000313" key="3">
    <source>
        <dbReference type="Proteomes" id="UP000233469"/>
    </source>
</evidence>
<comment type="caution">
    <text evidence="2">The sequence shown here is derived from an EMBL/GenBank/DDBJ whole genome shotgun (WGS) entry which is preliminary data.</text>
</comment>
<accession>A0A2N1NR67</accession>
<organism evidence="2 3">
    <name type="scientific">Rhizophagus irregularis</name>
    <dbReference type="NCBI Taxonomy" id="588596"/>
    <lineage>
        <taxon>Eukaryota</taxon>
        <taxon>Fungi</taxon>
        <taxon>Fungi incertae sedis</taxon>
        <taxon>Mucoromycota</taxon>
        <taxon>Glomeromycotina</taxon>
        <taxon>Glomeromycetes</taxon>
        <taxon>Glomerales</taxon>
        <taxon>Glomeraceae</taxon>
        <taxon>Rhizophagus</taxon>
    </lineage>
</organism>
<dbReference type="VEuPathDB" id="FungiDB:RhiirA1_466369"/>
<sequence>MSSHMIKTTPDVKMTPVDQSVTPKILQKEEINKSTRIIDDKQVINQSTSKGYEVSTVELKLWGNPIKLLIKRKHKYQTLRVKIALSSFFLPQFNNNWATDLGGKGMKKFVGYIKKWEAVRKVLDYHQVLSSEGIRLSWCQHSTPNLKKVSSTKHRSGGKKAYSSNAKSKKKDDKSLTKLLIQVTS</sequence>
<dbReference type="AlphaFoldDB" id="A0A2N1NR67"/>
<gene>
    <name evidence="2" type="ORF">RhiirC2_772576</name>
</gene>
<proteinExistence type="predicted"/>
<dbReference type="Proteomes" id="UP000233469">
    <property type="component" value="Unassembled WGS sequence"/>
</dbReference>
<reference evidence="2 3" key="1">
    <citation type="submission" date="2016-04" db="EMBL/GenBank/DDBJ databases">
        <title>Genome analyses suggest a sexual origin of heterokaryosis in a supposedly ancient asexual fungus.</title>
        <authorList>
            <person name="Ropars J."/>
            <person name="Sedzielewska K."/>
            <person name="Noel J."/>
            <person name="Charron P."/>
            <person name="Farinelli L."/>
            <person name="Marton T."/>
            <person name="Kruger M."/>
            <person name="Pelin A."/>
            <person name="Brachmann A."/>
            <person name="Corradi N."/>
        </authorList>
    </citation>
    <scope>NUCLEOTIDE SEQUENCE [LARGE SCALE GENOMIC DNA]</scope>
    <source>
        <strain evidence="2 3">C2</strain>
    </source>
</reference>
<protein>
    <submittedName>
        <fullName evidence="2">Uncharacterized protein</fullName>
    </submittedName>
</protein>
<feature type="region of interest" description="Disordered" evidence="1">
    <location>
        <begin position="147"/>
        <end position="174"/>
    </location>
</feature>
<evidence type="ECO:0000256" key="1">
    <source>
        <dbReference type="SAM" id="MobiDB-lite"/>
    </source>
</evidence>
<reference evidence="2 3" key="2">
    <citation type="submission" date="2017-10" db="EMBL/GenBank/DDBJ databases">
        <title>Extensive intraspecific genome diversity in a model arbuscular mycorrhizal fungus.</title>
        <authorList>
            <person name="Chen E.C.H."/>
            <person name="Morin E."/>
            <person name="Baudet D."/>
            <person name="Noel J."/>
            <person name="Ndikumana S."/>
            <person name="Charron P."/>
            <person name="St-Onge C."/>
            <person name="Giorgi J."/>
            <person name="Grigoriev I.V."/>
            <person name="Roux C."/>
            <person name="Martin F.M."/>
            <person name="Corradi N."/>
        </authorList>
    </citation>
    <scope>NUCLEOTIDE SEQUENCE [LARGE SCALE GENOMIC DNA]</scope>
    <source>
        <strain evidence="2 3">C2</strain>
    </source>
</reference>
<name>A0A2N1NR67_9GLOM</name>
<dbReference type="EMBL" id="LLXL01000187">
    <property type="protein sequence ID" value="PKK76390.1"/>
    <property type="molecule type" value="Genomic_DNA"/>
</dbReference>
<evidence type="ECO:0000313" key="2">
    <source>
        <dbReference type="EMBL" id="PKK76390.1"/>
    </source>
</evidence>